<name>A0A225UR79_9STRA</name>
<evidence type="ECO:0000313" key="1">
    <source>
        <dbReference type="EMBL" id="OWY95448.1"/>
    </source>
</evidence>
<reference evidence="2" key="1">
    <citation type="submission" date="2017-03" db="EMBL/GenBank/DDBJ databases">
        <title>Phytopthora megakarya and P. palmivora, two closely related causual agents of cacao black pod achieved similar genome size and gene model numbers by different mechanisms.</title>
        <authorList>
            <person name="Ali S."/>
            <person name="Shao J."/>
            <person name="Larry D.J."/>
            <person name="Kronmiller B."/>
            <person name="Shen D."/>
            <person name="Strem M.D."/>
            <person name="Melnick R.L."/>
            <person name="Guiltinan M.J."/>
            <person name="Tyler B.M."/>
            <person name="Meinhardt L.W."/>
            <person name="Bailey B.A."/>
        </authorList>
    </citation>
    <scope>NUCLEOTIDE SEQUENCE [LARGE SCALE GENOMIC DNA]</scope>
    <source>
        <strain evidence="2">zdho120</strain>
    </source>
</reference>
<protein>
    <submittedName>
        <fullName evidence="1">Uncharacterized protein</fullName>
    </submittedName>
</protein>
<sequence length="375" mass="42285">MKQIERLYSPISANVVWAKAWFFGIKDVCKRGNLPIAEWLLKHPIGQSVCRLISDEEGNDLLPLAAAGGHVPIIALLLKRHAVNSQVQLEHGLVSAIRNGHLPAVGWLLQHYRYPVRMGSACAIGEAIKHGRLDILKYFHRLRSSTDKRGRSMAVIEAWWTRAGAVMSIAAKYGHLDVLKWLHLKYPGTCSSKAMDDAATNGHLNVVQWLHANRSEGCTRRAMNGAAANGHLEVFQWLQMNTSAECTTHAMDLAAGRGQLNMLKWLHIHRSERFTVKAIDDALEQSHLRILSWLHCNAPQLTPSKDRIVIHAPNQFDVLLFLYHHFPQVFGPESSQRPIVGFICKPNESYMTCWLQEQLADGKMSIGSLSWRRLR</sequence>
<dbReference type="SUPFAM" id="SSF48403">
    <property type="entry name" value="Ankyrin repeat"/>
    <property type="match status" value="1"/>
</dbReference>
<dbReference type="Proteomes" id="UP000198211">
    <property type="component" value="Unassembled WGS sequence"/>
</dbReference>
<dbReference type="PANTHER" id="PTHR46586">
    <property type="entry name" value="ANKYRIN REPEAT-CONTAINING PROTEIN"/>
    <property type="match status" value="1"/>
</dbReference>
<accession>A0A225UR79</accession>
<dbReference type="EMBL" id="NBNE01012919">
    <property type="protein sequence ID" value="OWY95448.1"/>
    <property type="molecule type" value="Genomic_DNA"/>
</dbReference>
<gene>
    <name evidence="1" type="ORF">PHMEG_00034543</name>
</gene>
<dbReference type="InterPro" id="IPR052050">
    <property type="entry name" value="SecEffector_AnkRepeat"/>
</dbReference>
<dbReference type="OrthoDB" id="91001at2759"/>
<evidence type="ECO:0000313" key="2">
    <source>
        <dbReference type="Proteomes" id="UP000198211"/>
    </source>
</evidence>
<dbReference type="PANTHER" id="PTHR46586:SF3">
    <property type="entry name" value="ANKYRIN REPEAT-CONTAINING PROTEIN"/>
    <property type="match status" value="1"/>
</dbReference>
<comment type="caution">
    <text evidence="1">The sequence shown here is derived from an EMBL/GenBank/DDBJ whole genome shotgun (WGS) entry which is preliminary data.</text>
</comment>
<dbReference type="AlphaFoldDB" id="A0A225UR79"/>
<dbReference type="Pfam" id="PF13637">
    <property type="entry name" value="Ank_4"/>
    <property type="match status" value="1"/>
</dbReference>
<dbReference type="InterPro" id="IPR036770">
    <property type="entry name" value="Ankyrin_rpt-contain_sf"/>
</dbReference>
<keyword evidence="2" id="KW-1185">Reference proteome</keyword>
<dbReference type="Pfam" id="PF12796">
    <property type="entry name" value="Ank_2"/>
    <property type="match status" value="1"/>
</dbReference>
<dbReference type="InterPro" id="IPR002110">
    <property type="entry name" value="Ankyrin_rpt"/>
</dbReference>
<proteinExistence type="predicted"/>
<dbReference type="Gene3D" id="1.25.40.20">
    <property type="entry name" value="Ankyrin repeat-containing domain"/>
    <property type="match status" value="2"/>
</dbReference>
<organism evidence="1 2">
    <name type="scientific">Phytophthora megakarya</name>
    <dbReference type="NCBI Taxonomy" id="4795"/>
    <lineage>
        <taxon>Eukaryota</taxon>
        <taxon>Sar</taxon>
        <taxon>Stramenopiles</taxon>
        <taxon>Oomycota</taxon>
        <taxon>Peronosporomycetes</taxon>
        <taxon>Peronosporales</taxon>
        <taxon>Peronosporaceae</taxon>
        <taxon>Phytophthora</taxon>
    </lineage>
</organism>